<evidence type="ECO:0000256" key="1">
    <source>
        <dbReference type="SAM" id="Phobius"/>
    </source>
</evidence>
<feature type="domain" description="RCK C-terminal" evidence="3">
    <location>
        <begin position="505"/>
        <end position="589"/>
    </location>
</feature>
<evidence type="ECO:0000313" key="5">
    <source>
        <dbReference type="Proteomes" id="UP000218287"/>
    </source>
</evidence>
<dbReference type="Pfam" id="PF02254">
    <property type="entry name" value="TrkA_N"/>
    <property type="match status" value="2"/>
</dbReference>
<dbReference type="PANTHER" id="PTHR43833">
    <property type="entry name" value="POTASSIUM CHANNEL PROTEIN 2-RELATED-RELATED"/>
    <property type="match status" value="1"/>
</dbReference>
<dbReference type="SUPFAM" id="SSF116726">
    <property type="entry name" value="TrkA C-terminal domain-like"/>
    <property type="match status" value="1"/>
</dbReference>
<keyword evidence="1" id="KW-1133">Transmembrane helix</keyword>
<dbReference type="InterPro" id="IPR036291">
    <property type="entry name" value="NAD(P)-bd_dom_sf"/>
</dbReference>
<proteinExistence type="predicted"/>
<organism evidence="4 5">
    <name type="scientific">Anabaenopsis circularis NIES-21</name>
    <dbReference type="NCBI Taxonomy" id="1085406"/>
    <lineage>
        <taxon>Bacteria</taxon>
        <taxon>Bacillati</taxon>
        <taxon>Cyanobacteriota</taxon>
        <taxon>Cyanophyceae</taxon>
        <taxon>Nostocales</taxon>
        <taxon>Nodulariaceae</taxon>
        <taxon>Anabaenopsis</taxon>
    </lineage>
</organism>
<evidence type="ECO:0000259" key="2">
    <source>
        <dbReference type="PROSITE" id="PS51201"/>
    </source>
</evidence>
<reference evidence="4 5" key="1">
    <citation type="submission" date="2017-06" db="EMBL/GenBank/DDBJ databases">
        <title>Genome sequencing of cyanobaciteial culture collection at National Institute for Environmental Studies (NIES).</title>
        <authorList>
            <person name="Hirose Y."/>
            <person name="Shimura Y."/>
            <person name="Fujisawa T."/>
            <person name="Nakamura Y."/>
            <person name="Kawachi M."/>
        </authorList>
    </citation>
    <scope>NUCLEOTIDE SEQUENCE [LARGE SCALE GENOMIC DNA]</scope>
    <source>
        <strain evidence="4 5">NIES-21</strain>
    </source>
</reference>
<dbReference type="PROSITE" id="PS51202">
    <property type="entry name" value="RCK_C"/>
    <property type="match status" value="1"/>
</dbReference>
<dbReference type="SUPFAM" id="SSF81324">
    <property type="entry name" value="Voltage-gated potassium channels"/>
    <property type="match status" value="1"/>
</dbReference>
<name>A0A1Z4GF64_9CYAN</name>
<dbReference type="EMBL" id="AP018174">
    <property type="protein sequence ID" value="BAY16117.1"/>
    <property type="molecule type" value="Genomic_DNA"/>
</dbReference>
<dbReference type="GO" id="GO:0006813">
    <property type="term" value="P:potassium ion transport"/>
    <property type="evidence" value="ECO:0007669"/>
    <property type="project" value="InterPro"/>
</dbReference>
<keyword evidence="5" id="KW-1185">Reference proteome</keyword>
<dbReference type="Gene3D" id="3.40.50.720">
    <property type="entry name" value="NAD(P)-binding Rossmann-like Domain"/>
    <property type="match status" value="2"/>
</dbReference>
<accession>A0A1Z4GF64</accession>
<keyword evidence="1" id="KW-0812">Transmembrane</keyword>
<sequence>MGQNTTIDPNFFLVCGLGSLGQYCVSVLKEFGVKVNAIEEINTQTWEIPELPDCIDKLVTGDCRQPKILEQAGIKQCRAILIVTSDECVNIAAAFAARSLNPQIRLVIRSAQDNLNELLQQSLGNFIAFEATQLPANSFALAALGCETRGFFNLNNRLLQVFGVHINGSHRWSHCCLSEVNTSHRRVLVHARAGKPLPKGFYQWKPDAKLLPGDSIFYVEATENFTTHSPKQMNTFGQSWNEIVTEIKWQNLYHKLTQFWEESTQTRRVAFIGALFLVILFLLGTLLYKSQYPEMTWQDALNVALVLSLGGYGDLFGQQTIPFVITWWLHLFSITMSVTGTLFVGILYALMTERVLSARFQFSKRRPRIPKTDHVVIVGMGRVGRRVAELLQELKQPLVGVNTKDIEPGMLPQMPLVLGNINSALTKVHIQTAKSVIVVTDDEVTNLEIALKARTVNPKANLVIRTFDPRFSENVANLLPYARVLGVYELAAEAFVGAAFGENILNLFRLDNQTTLVTEYQIEADDTLNGKLIADIAYGYGLVPIFHLRANQYTPKFMPSDDMRLIVGDRLIVLATIEGLQAVERGTIKTGKCWVRVEKTISPEAAFEGATVISRVTGCDMQLARTLMNQIPATLQHPLYLHQAHRLVHELNKSQVSAYIE</sequence>
<feature type="transmembrane region" description="Helical" evidence="1">
    <location>
        <begin position="300"/>
        <end position="321"/>
    </location>
</feature>
<gene>
    <name evidence="4" type="ORF">NIES21_19400</name>
</gene>
<dbReference type="AlphaFoldDB" id="A0A1Z4GF64"/>
<dbReference type="GO" id="GO:0008324">
    <property type="term" value="F:monoatomic cation transmembrane transporter activity"/>
    <property type="evidence" value="ECO:0007669"/>
    <property type="project" value="InterPro"/>
</dbReference>
<dbReference type="PROSITE" id="PS51201">
    <property type="entry name" value="RCK_N"/>
    <property type="match status" value="1"/>
</dbReference>
<dbReference type="Proteomes" id="UP000218287">
    <property type="component" value="Chromosome"/>
</dbReference>
<dbReference type="InterPro" id="IPR003148">
    <property type="entry name" value="RCK_N"/>
</dbReference>
<dbReference type="SUPFAM" id="SSF51735">
    <property type="entry name" value="NAD(P)-binding Rossmann-fold domains"/>
    <property type="match status" value="2"/>
</dbReference>
<feature type="transmembrane region" description="Helical" evidence="1">
    <location>
        <begin position="269"/>
        <end position="288"/>
    </location>
</feature>
<protein>
    <submittedName>
        <fullName evidence="4">TrkA-N domain protein</fullName>
    </submittedName>
</protein>
<keyword evidence="1" id="KW-0472">Membrane</keyword>
<evidence type="ECO:0000259" key="3">
    <source>
        <dbReference type="PROSITE" id="PS51202"/>
    </source>
</evidence>
<dbReference type="OrthoDB" id="473812at2"/>
<dbReference type="InterPro" id="IPR006037">
    <property type="entry name" value="RCK_C"/>
</dbReference>
<dbReference type="InterPro" id="IPR050721">
    <property type="entry name" value="Trk_Ktr_HKT_K-transport"/>
</dbReference>
<evidence type="ECO:0000313" key="4">
    <source>
        <dbReference type="EMBL" id="BAY16117.1"/>
    </source>
</evidence>
<dbReference type="PANTHER" id="PTHR43833:SF11">
    <property type="entry name" value="VOLTAGE-GATED POTASSIUM CHANNEL KCH"/>
    <property type="match status" value="1"/>
</dbReference>
<feature type="transmembrane region" description="Helical" evidence="1">
    <location>
        <begin position="327"/>
        <end position="350"/>
    </location>
</feature>
<dbReference type="InterPro" id="IPR036721">
    <property type="entry name" value="RCK_C_sf"/>
</dbReference>
<dbReference type="Gene3D" id="3.30.70.1450">
    <property type="entry name" value="Regulator of K+ conductance, C-terminal domain"/>
    <property type="match status" value="1"/>
</dbReference>
<feature type="domain" description="RCK N-terminal" evidence="2">
    <location>
        <begin position="9"/>
        <end position="132"/>
    </location>
</feature>